<feature type="compositionally biased region" description="Basic and acidic residues" evidence="1">
    <location>
        <begin position="11"/>
        <end position="32"/>
    </location>
</feature>
<evidence type="ECO:0000256" key="1">
    <source>
        <dbReference type="SAM" id="MobiDB-lite"/>
    </source>
</evidence>
<accession>A0AA94YS29</accession>
<protein>
    <submittedName>
        <fullName evidence="2">Uncharacterized protein</fullName>
    </submittedName>
</protein>
<dbReference type="EMBL" id="OP380605">
    <property type="protein sequence ID" value="UYD60403.1"/>
    <property type="molecule type" value="Genomic_DNA"/>
</dbReference>
<evidence type="ECO:0000313" key="2">
    <source>
        <dbReference type="EMBL" id="UYD60403.1"/>
    </source>
</evidence>
<name>A0AA94YS29_9CAUD</name>
<gene>
    <name evidence="2" type="ORF">NPHMPGLK_00068</name>
</gene>
<feature type="region of interest" description="Disordered" evidence="1">
    <location>
        <begin position="1"/>
        <end position="32"/>
    </location>
</feature>
<sequence length="32" mass="3801">MEGYIVKNKFVRTDEESQSKEVEKENPKEAEE</sequence>
<reference evidence="2" key="1">
    <citation type="submission" date="2022-09" db="EMBL/GenBank/DDBJ databases">
        <title>On Diversity and Genetic Richness: Insights on Aeromonad Phage Diversity through Physicochemical and Molecular Analysis.</title>
        <authorList>
            <person name="Papa D.M."/>
            <person name="Rousseau G."/>
            <person name="Tremblay D."/>
            <person name="Labrie S."/>
            <person name="Gutierrez T.A."/>
            <person name="Ramos J.D."/>
            <person name="Moineau S."/>
        </authorList>
    </citation>
    <scope>NUCLEOTIDE SEQUENCE</scope>
</reference>
<organism evidence="2">
    <name type="scientific">Aeromonas phage vB_AehM_DM2</name>
    <dbReference type="NCBI Taxonomy" id="2973716"/>
    <lineage>
        <taxon>Viruses</taxon>
        <taxon>Duplodnaviria</taxon>
        <taxon>Heunggongvirae</taxon>
        <taxon>Uroviricota</taxon>
        <taxon>Caudoviricetes</taxon>
        <taxon>Pantevenvirales</taxon>
        <taxon>Straboviridae</taxon>
        <taxon>Biquartavirus</taxon>
    </lineage>
</organism>
<proteinExistence type="predicted"/>